<gene>
    <name evidence="2" type="ORF">RND71_031968</name>
</gene>
<dbReference type="AlphaFoldDB" id="A0AAE1RCT9"/>
<dbReference type="EMBL" id="JAVYJV010000017">
    <property type="protein sequence ID" value="KAK4349213.1"/>
    <property type="molecule type" value="Genomic_DNA"/>
</dbReference>
<evidence type="ECO:0000313" key="2">
    <source>
        <dbReference type="EMBL" id="KAK4349213.1"/>
    </source>
</evidence>
<feature type="region of interest" description="Disordered" evidence="1">
    <location>
        <begin position="16"/>
        <end position="54"/>
    </location>
</feature>
<reference evidence="2" key="1">
    <citation type="submission" date="2023-12" db="EMBL/GenBank/DDBJ databases">
        <title>Genome assembly of Anisodus tanguticus.</title>
        <authorList>
            <person name="Wang Y.-J."/>
        </authorList>
    </citation>
    <scope>NUCLEOTIDE SEQUENCE</scope>
    <source>
        <strain evidence="2">KB-2021</strain>
        <tissue evidence="2">Leaf</tissue>
    </source>
</reference>
<comment type="caution">
    <text evidence="2">The sequence shown here is derived from an EMBL/GenBank/DDBJ whole genome shotgun (WGS) entry which is preliminary data.</text>
</comment>
<organism evidence="2 3">
    <name type="scientific">Anisodus tanguticus</name>
    <dbReference type="NCBI Taxonomy" id="243964"/>
    <lineage>
        <taxon>Eukaryota</taxon>
        <taxon>Viridiplantae</taxon>
        <taxon>Streptophyta</taxon>
        <taxon>Embryophyta</taxon>
        <taxon>Tracheophyta</taxon>
        <taxon>Spermatophyta</taxon>
        <taxon>Magnoliopsida</taxon>
        <taxon>eudicotyledons</taxon>
        <taxon>Gunneridae</taxon>
        <taxon>Pentapetalae</taxon>
        <taxon>asterids</taxon>
        <taxon>lamiids</taxon>
        <taxon>Solanales</taxon>
        <taxon>Solanaceae</taxon>
        <taxon>Solanoideae</taxon>
        <taxon>Hyoscyameae</taxon>
        <taxon>Anisodus</taxon>
    </lineage>
</organism>
<proteinExistence type="predicted"/>
<evidence type="ECO:0000256" key="1">
    <source>
        <dbReference type="SAM" id="MobiDB-lite"/>
    </source>
</evidence>
<accession>A0AAE1RCT9</accession>
<sequence length="206" mass="23566">MKFDYLIIFASATNQETNTSTTSRLDGEARSEMSDSLHERQEEARNQSTTNRSGVEMKKLKMEDLLERIVAENWRANEAMVEIASTSPKHKKGIGQSNTIKNRGEPATWLFLNKKRWRHERSIWCYDGVYAKKIQGITKAILMTNLEGLTSKSSESSKSKVVGEKRDHMRYIIVAIKAPHLALKSIAPITLIISFVRSRIELFTYE</sequence>
<feature type="compositionally biased region" description="Basic and acidic residues" evidence="1">
    <location>
        <begin position="25"/>
        <end position="45"/>
    </location>
</feature>
<keyword evidence="3" id="KW-1185">Reference proteome</keyword>
<evidence type="ECO:0000313" key="3">
    <source>
        <dbReference type="Proteomes" id="UP001291623"/>
    </source>
</evidence>
<protein>
    <submittedName>
        <fullName evidence="2">Uncharacterized protein</fullName>
    </submittedName>
</protein>
<dbReference type="Proteomes" id="UP001291623">
    <property type="component" value="Unassembled WGS sequence"/>
</dbReference>
<name>A0AAE1RCT9_9SOLA</name>